<dbReference type="PROSITE" id="PS00107">
    <property type="entry name" value="PROTEIN_KINASE_ATP"/>
    <property type="match status" value="1"/>
</dbReference>
<evidence type="ECO:0000256" key="13">
    <source>
        <dbReference type="ARBA" id="ARBA00022737"/>
    </source>
</evidence>
<dbReference type="GO" id="GO:0009409">
    <property type="term" value="P:response to cold"/>
    <property type="evidence" value="ECO:0007669"/>
    <property type="project" value="UniProtKB-ARBA"/>
</dbReference>
<evidence type="ECO:0000256" key="7">
    <source>
        <dbReference type="ARBA" id="ARBA00022527"/>
    </source>
</evidence>
<dbReference type="PROSITE" id="PS50011">
    <property type="entry name" value="PROTEIN_KINASE_DOM"/>
    <property type="match status" value="1"/>
</dbReference>
<dbReference type="InterPro" id="IPR013210">
    <property type="entry name" value="LRR_N_plant-typ"/>
</dbReference>
<dbReference type="InterPro" id="IPR050647">
    <property type="entry name" value="Plant_LRR-RLKs"/>
</dbReference>
<reference evidence="23 24" key="1">
    <citation type="submission" date="2017-11" db="EMBL/GenBank/DDBJ databases">
        <title>De-novo sequencing of pomegranate (Punica granatum L.) genome.</title>
        <authorList>
            <person name="Akparov Z."/>
            <person name="Amiraslanov A."/>
            <person name="Hajiyeva S."/>
            <person name="Abbasov M."/>
            <person name="Kaur K."/>
            <person name="Hamwieh A."/>
            <person name="Solovyev V."/>
            <person name="Salamov A."/>
            <person name="Braich B."/>
            <person name="Kosarev P."/>
            <person name="Mahmoud A."/>
            <person name="Hajiyev E."/>
            <person name="Babayeva S."/>
            <person name="Izzatullayeva V."/>
            <person name="Mammadov A."/>
            <person name="Mammadov A."/>
            <person name="Sharifova S."/>
            <person name="Ojaghi J."/>
            <person name="Eynullazada K."/>
            <person name="Bayramov B."/>
            <person name="Abdulazimova A."/>
            <person name="Shahmuradov I."/>
        </authorList>
    </citation>
    <scope>NUCLEOTIDE SEQUENCE [LARGE SCALE GENOMIC DNA]</scope>
    <source>
        <strain evidence="24">cv. AG2017</strain>
        <tissue evidence="23">Leaf</tissue>
    </source>
</reference>
<sequence length="1045" mass="114750">MAAILLFWVSLIFALLGPVFSVCGDAMLLLSFKSAAAPGLSRRLSSWNASVSHCTWYGVTCDGSSDRVVALNLKGSSCSAESDGGLSGTLPASVGDLSELQALSLPCNFFTGEIPGSIERLQSLQVLELQGNNFSGEIPNQISHIHTLRLLNLSGNLFSGSIPNELIGHGRLSSVDLSNNQLSGGITIHRTSSCRFLRHLKLSNNFLIGNIPPEIGKCINLRTLLLDGNILEGKIPPQIGQIVELRVLDVSRNSFTDRIPKELSYCRKLSVLILTNLMDYSSSSSGDSSMESLRGEFNAFVGGIPYEVFQLPSLQMLWAPRANLEGRLPTYWTDSCPLRALNMGQNYITGVVPQSLGMCRNLTFLDLSSNNLVGYLPSQLPVPCMVYFNVSRNNITGGLSRFRECICVSRIISYGKYANILTVEDVERSYSNIPFSSDKFAIAHDLSWNSFIGPLPLFVIGDRYVATKDRFSYRLLLNNNRFGGPFPVSLVSNCSSLRSLSVNLSANEILMANDSVLLLDCMKVTEFEAAQNQIGGSISPAIGDLTMLQLLDLRGNRLSGVLPDELGKLKDLKWLLLGGNNFTGEIPSELGQLNSIVCLDLSQNALMGAIPASLTNASSLETLFLDHNWLSGEIPPSFSVLPNLTKLDLSFNNLSGHIPRLQHENDCEAFKGNLYLHSCPDLSAPPGGLPVPLEVHRMHGWKRPRPLIIALVTSACVILLTFLVIVLVLVIAKRKFRQGTSLRKRVIITFPNAPPELNYESVVGATDNFSIRNLIGTGGFGSTYKAELLPGFLVAVKRLSVGRFQGIQQFDAEIRTLGRIRHKNLVTLLGYFMGETEMFLVYNYLSGGNLETFIHERSGKNLEWLVIHKIALDVAQALAYLHYSCSPRIVHRDIKPSNILLDKELHAYLSDFGLARLLEVSETHATTDVLGTFGYVAPEYATTCRVSDKADVYSFGVVLLELMSGKKSIDPSFSDYRNGFNIVGWAKLLLREGRAQEFFSLELWEGGPSGNLLGLLRLASYCTSELLSIRPSMKQVVEKLKQLGS</sequence>
<dbReference type="STRING" id="22663.A0A2I0J8E9"/>
<dbReference type="Gene3D" id="3.80.10.10">
    <property type="entry name" value="Ribonuclease Inhibitor"/>
    <property type="match status" value="4"/>
</dbReference>
<dbReference type="Pfam" id="PF00069">
    <property type="entry name" value="Pkinase"/>
    <property type="match status" value="1"/>
</dbReference>
<dbReference type="Pfam" id="PF00560">
    <property type="entry name" value="LRR_1"/>
    <property type="match status" value="3"/>
</dbReference>
<evidence type="ECO:0000256" key="12">
    <source>
        <dbReference type="ARBA" id="ARBA00022729"/>
    </source>
</evidence>
<dbReference type="Gene3D" id="1.10.510.10">
    <property type="entry name" value="Transferase(Phosphotransferase) domain 1"/>
    <property type="match status" value="1"/>
</dbReference>
<evidence type="ECO:0000256" key="21">
    <source>
        <dbReference type="ARBA" id="ARBA00047899"/>
    </source>
</evidence>
<dbReference type="InterPro" id="IPR055414">
    <property type="entry name" value="LRR_R13L4/SHOC2-like"/>
</dbReference>
<dbReference type="PANTHER" id="PTHR48056:SF63">
    <property type="entry name" value="PROTEIN KINASE DOMAIN-CONTAINING PROTEIN"/>
    <property type="match status" value="1"/>
</dbReference>
<dbReference type="GO" id="GO:0004674">
    <property type="term" value="F:protein serine/threonine kinase activity"/>
    <property type="evidence" value="ECO:0007669"/>
    <property type="project" value="UniProtKB-KW"/>
</dbReference>
<dbReference type="FunFam" id="1.10.510.10:FF:000192">
    <property type="entry name" value="LRR receptor-like serine/threonine-protein kinase RPK2"/>
    <property type="match status" value="1"/>
</dbReference>
<dbReference type="AlphaFoldDB" id="A0A2I0J8E9"/>
<evidence type="ECO:0000256" key="19">
    <source>
        <dbReference type="ARBA" id="ARBA00023170"/>
    </source>
</evidence>
<dbReference type="SUPFAM" id="SSF56112">
    <property type="entry name" value="Protein kinase-like (PK-like)"/>
    <property type="match status" value="1"/>
</dbReference>
<evidence type="ECO:0000256" key="1">
    <source>
        <dbReference type="ARBA" id="ARBA00004251"/>
    </source>
</evidence>
<dbReference type="InterPro" id="IPR001611">
    <property type="entry name" value="Leu-rich_rpt"/>
</dbReference>
<evidence type="ECO:0000256" key="3">
    <source>
        <dbReference type="ARBA" id="ARBA00009592"/>
    </source>
</evidence>
<keyword evidence="5" id="KW-0217">Developmental protein</keyword>
<comment type="catalytic activity">
    <reaction evidence="22">
        <text>L-seryl-[protein] + ATP = O-phospho-L-seryl-[protein] + ADP + H(+)</text>
        <dbReference type="Rhea" id="RHEA:17989"/>
        <dbReference type="Rhea" id="RHEA-COMP:9863"/>
        <dbReference type="Rhea" id="RHEA-COMP:11604"/>
        <dbReference type="ChEBI" id="CHEBI:15378"/>
        <dbReference type="ChEBI" id="CHEBI:29999"/>
        <dbReference type="ChEBI" id="CHEBI:30616"/>
        <dbReference type="ChEBI" id="CHEBI:83421"/>
        <dbReference type="ChEBI" id="CHEBI:456216"/>
        <dbReference type="EC" id="2.7.11.1"/>
    </reaction>
</comment>
<dbReference type="GO" id="GO:0009414">
    <property type="term" value="P:response to water deprivation"/>
    <property type="evidence" value="ECO:0007669"/>
    <property type="project" value="UniProtKB-ARBA"/>
</dbReference>
<evidence type="ECO:0000256" key="15">
    <source>
        <dbReference type="ARBA" id="ARBA00022777"/>
    </source>
</evidence>
<dbReference type="FunFam" id="3.80.10.10:FF:000095">
    <property type="entry name" value="LRR receptor-like serine/threonine-protein kinase GSO1"/>
    <property type="match status" value="1"/>
</dbReference>
<dbReference type="Pfam" id="PF23598">
    <property type="entry name" value="LRR_14"/>
    <property type="match status" value="1"/>
</dbReference>
<dbReference type="InterPro" id="IPR011009">
    <property type="entry name" value="Kinase-like_dom_sf"/>
</dbReference>
<keyword evidence="24" id="KW-1185">Reference proteome</keyword>
<dbReference type="SUPFAM" id="SSF52058">
    <property type="entry name" value="L domain-like"/>
    <property type="match status" value="2"/>
</dbReference>
<evidence type="ECO:0000256" key="9">
    <source>
        <dbReference type="ARBA" id="ARBA00022614"/>
    </source>
</evidence>
<dbReference type="Gene3D" id="3.30.200.20">
    <property type="entry name" value="Phosphorylase Kinase, domain 1"/>
    <property type="match status" value="1"/>
</dbReference>
<keyword evidence="19" id="KW-0675">Receptor</keyword>
<keyword evidence="18" id="KW-0472">Membrane</keyword>
<dbReference type="InterPro" id="IPR000719">
    <property type="entry name" value="Prot_kinase_dom"/>
</dbReference>
<proteinExistence type="inferred from homology"/>
<dbReference type="Pfam" id="PF13855">
    <property type="entry name" value="LRR_8"/>
    <property type="match status" value="1"/>
</dbReference>
<keyword evidence="7" id="KW-0723">Serine/threonine-protein kinase</keyword>
<dbReference type="CDD" id="cd14066">
    <property type="entry name" value="STKc_IRAK"/>
    <property type="match status" value="1"/>
</dbReference>
<dbReference type="InterPro" id="IPR017441">
    <property type="entry name" value="Protein_kinase_ATP_BS"/>
</dbReference>
<evidence type="ECO:0000313" key="23">
    <source>
        <dbReference type="EMBL" id="PKI52505.1"/>
    </source>
</evidence>
<keyword evidence="13" id="KW-0677">Repeat</keyword>
<keyword evidence="9" id="KW-0433">Leucine-rich repeat</keyword>
<evidence type="ECO:0000256" key="17">
    <source>
        <dbReference type="ARBA" id="ARBA00022989"/>
    </source>
</evidence>
<dbReference type="InterPro" id="IPR032675">
    <property type="entry name" value="LRR_dom_sf"/>
</dbReference>
<keyword evidence="11" id="KW-0812">Transmembrane</keyword>
<dbReference type="OrthoDB" id="1896041at2759"/>
<keyword evidence="6" id="KW-1003">Cell membrane</keyword>
<keyword evidence="10" id="KW-0808">Transferase</keyword>
<dbReference type="GO" id="GO:0009942">
    <property type="term" value="P:longitudinal axis specification"/>
    <property type="evidence" value="ECO:0007669"/>
    <property type="project" value="UniProtKB-ARBA"/>
</dbReference>
<dbReference type="InterPro" id="IPR008271">
    <property type="entry name" value="Ser/Thr_kinase_AS"/>
</dbReference>
<evidence type="ECO:0000256" key="22">
    <source>
        <dbReference type="ARBA" id="ARBA00048679"/>
    </source>
</evidence>
<accession>A0A2I0J8E9</accession>
<evidence type="ECO:0000256" key="2">
    <source>
        <dbReference type="ARBA" id="ARBA00008684"/>
    </source>
</evidence>
<dbReference type="InterPro" id="IPR003591">
    <property type="entry name" value="Leu-rich_rpt_typical-subtyp"/>
</dbReference>
<dbReference type="GO" id="GO:0009945">
    <property type="term" value="P:radial axis specification"/>
    <property type="evidence" value="ECO:0007669"/>
    <property type="project" value="UniProtKB-ARBA"/>
</dbReference>
<dbReference type="SMART" id="SM00369">
    <property type="entry name" value="LRR_TYP"/>
    <property type="match status" value="5"/>
</dbReference>
<comment type="similarity">
    <text evidence="3">Belongs to the RLP family.</text>
</comment>
<evidence type="ECO:0000256" key="6">
    <source>
        <dbReference type="ARBA" id="ARBA00022475"/>
    </source>
</evidence>
<gene>
    <name evidence="23" type="ORF">CRG98_027077</name>
</gene>
<dbReference type="FunFam" id="3.30.200.20:FF:000260">
    <property type="entry name" value="LRR receptor-like serine/threonine-protein kinase RPK2"/>
    <property type="match status" value="1"/>
</dbReference>
<dbReference type="GO" id="GO:0048508">
    <property type="term" value="P:embryonic meristem development"/>
    <property type="evidence" value="ECO:0007669"/>
    <property type="project" value="UniProtKB-ARBA"/>
</dbReference>
<dbReference type="PROSITE" id="PS00108">
    <property type="entry name" value="PROTEIN_KINASE_ST"/>
    <property type="match status" value="1"/>
</dbReference>
<name>A0A2I0J8E9_PUNGR</name>
<evidence type="ECO:0000256" key="8">
    <source>
        <dbReference type="ARBA" id="ARBA00022553"/>
    </source>
</evidence>
<evidence type="ECO:0000256" key="10">
    <source>
        <dbReference type="ARBA" id="ARBA00022679"/>
    </source>
</evidence>
<keyword evidence="16" id="KW-0067">ATP-binding</keyword>
<evidence type="ECO:0000256" key="4">
    <source>
        <dbReference type="ARBA" id="ARBA00012513"/>
    </source>
</evidence>
<dbReference type="SMART" id="SM00220">
    <property type="entry name" value="S_TKc"/>
    <property type="match status" value="1"/>
</dbReference>
<keyword evidence="15" id="KW-0418">Kinase</keyword>
<keyword evidence="14" id="KW-0547">Nucleotide-binding</keyword>
<dbReference type="PROSITE" id="PS51450">
    <property type="entry name" value="LRR"/>
    <property type="match status" value="1"/>
</dbReference>
<keyword evidence="12" id="KW-0732">Signal</keyword>
<dbReference type="EMBL" id="PGOL01001927">
    <property type="protein sequence ID" value="PKI52505.1"/>
    <property type="molecule type" value="Genomic_DNA"/>
</dbReference>
<dbReference type="PRINTS" id="PR00019">
    <property type="entry name" value="LEURICHRPT"/>
</dbReference>
<comment type="similarity">
    <text evidence="2">Belongs to the protein kinase superfamily. Ser/Thr protein kinase family.</text>
</comment>
<evidence type="ECO:0000256" key="11">
    <source>
        <dbReference type="ARBA" id="ARBA00022692"/>
    </source>
</evidence>
<dbReference type="GO" id="GO:0005524">
    <property type="term" value="F:ATP binding"/>
    <property type="evidence" value="ECO:0007669"/>
    <property type="project" value="UniProtKB-UniRule"/>
</dbReference>
<keyword evidence="20" id="KW-0325">Glycoprotein</keyword>
<protein>
    <recommendedName>
        <fullName evidence="4">non-specific serine/threonine protein kinase</fullName>
        <ecNumber evidence="4">2.7.11.1</ecNumber>
    </recommendedName>
</protein>
<comment type="caution">
    <text evidence="23">The sequence shown here is derived from an EMBL/GenBank/DDBJ whole genome shotgun (WGS) entry which is preliminary data.</text>
</comment>
<evidence type="ECO:0000256" key="5">
    <source>
        <dbReference type="ARBA" id="ARBA00022473"/>
    </source>
</evidence>
<dbReference type="FunFam" id="3.80.10.10:FF:000041">
    <property type="entry name" value="LRR receptor-like serine/threonine-protein kinase ERECTA"/>
    <property type="match status" value="1"/>
</dbReference>
<evidence type="ECO:0000313" key="24">
    <source>
        <dbReference type="Proteomes" id="UP000233551"/>
    </source>
</evidence>
<dbReference type="Pfam" id="PF08263">
    <property type="entry name" value="LRRNT_2"/>
    <property type="match status" value="1"/>
</dbReference>
<dbReference type="Proteomes" id="UP000233551">
    <property type="component" value="Unassembled WGS sequence"/>
</dbReference>
<dbReference type="PANTHER" id="PTHR48056">
    <property type="entry name" value="LRR RECEPTOR-LIKE SERINE/THREONINE-PROTEIN KINASE-RELATED"/>
    <property type="match status" value="1"/>
</dbReference>
<comment type="catalytic activity">
    <reaction evidence="21">
        <text>L-threonyl-[protein] + ATP = O-phospho-L-threonyl-[protein] + ADP + H(+)</text>
        <dbReference type="Rhea" id="RHEA:46608"/>
        <dbReference type="Rhea" id="RHEA-COMP:11060"/>
        <dbReference type="Rhea" id="RHEA-COMP:11605"/>
        <dbReference type="ChEBI" id="CHEBI:15378"/>
        <dbReference type="ChEBI" id="CHEBI:30013"/>
        <dbReference type="ChEBI" id="CHEBI:30616"/>
        <dbReference type="ChEBI" id="CHEBI:61977"/>
        <dbReference type="ChEBI" id="CHEBI:456216"/>
        <dbReference type="EC" id="2.7.11.1"/>
    </reaction>
</comment>
<evidence type="ECO:0000256" key="20">
    <source>
        <dbReference type="ARBA" id="ARBA00023180"/>
    </source>
</evidence>
<comment type="subcellular location">
    <subcellularLocation>
        <location evidence="1">Cell membrane</location>
        <topology evidence="1">Single-pass type I membrane protein</topology>
    </subcellularLocation>
</comment>
<evidence type="ECO:0000256" key="16">
    <source>
        <dbReference type="ARBA" id="ARBA00022840"/>
    </source>
</evidence>
<evidence type="ECO:0000256" key="14">
    <source>
        <dbReference type="ARBA" id="ARBA00022741"/>
    </source>
</evidence>
<dbReference type="GO" id="GO:0005886">
    <property type="term" value="C:plasma membrane"/>
    <property type="evidence" value="ECO:0007669"/>
    <property type="project" value="UniProtKB-SubCell"/>
</dbReference>
<keyword evidence="17" id="KW-1133">Transmembrane helix</keyword>
<dbReference type="GeneID" id="116194182"/>
<organism evidence="23 24">
    <name type="scientific">Punica granatum</name>
    <name type="common">Pomegranate</name>
    <dbReference type="NCBI Taxonomy" id="22663"/>
    <lineage>
        <taxon>Eukaryota</taxon>
        <taxon>Viridiplantae</taxon>
        <taxon>Streptophyta</taxon>
        <taxon>Embryophyta</taxon>
        <taxon>Tracheophyta</taxon>
        <taxon>Spermatophyta</taxon>
        <taxon>Magnoliopsida</taxon>
        <taxon>eudicotyledons</taxon>
        <taxon>Gunneridae</taxon>
        <taxon>Pentapetalae</taxon>
        <taxon>rosids</taxon>
        <taxon>malvids</taxon>
        <taxon>Myrtales</taxon>
        <taxon>Lythraceae</taxon>
        <taxon>Punica</taxon>
    </lineage>
</organism>
<dbReference type="EC" id="2.7.11.1" evidence="4"/>
<keyword evidence="8" id="KW-0597">Phosphoprotein</keyword>
<evidence type="ECO:0000256" key="18">
    <source>
        <dbReference type="ARBA" id="ARBA00023136"/>
    </source>
</evidence>
<dbReference type="FunFam" id="3.80.10.10:FF:000275">
    <property type="entry name" value="Leucine-rich repeat receptor-like protein kinase"/>
    <property type="match status" value="1"/>
</dbReference>